<dbReference type="PRINTS" id="PR00047">
    <property type="entry name" value="STROIDFINGER"/>
</dbReference>
<reference evidence="16" key="1">
    <citation type="submission" date="2016-11" db="UniProtKB">
        <authorList>
            <consortium name="WormBaseParasite"/>
        </authorList>
    </citation>
    <scope>IDENTIFICATION</scope>
</reference>
<dbReference type="PROSITE" id="PS51030">
    <property type="entry name" value="NUCLEAR_REC_DBD_2"/>
    <property type="match status" value="1"/>
</dbReference>
<evidence type="ECO:0000256" key="1">
    <source>
        <dbReference type="ARBA" id="ARBA00004123"/>
    </source>
</evidence>
<dbReference type="SUPFAM" id="SSF48508">
    <property type="entry name" value="Nuclear receptor ligand-binding domain"/>
    <property type="match status" value="1"/>
</dbReference>
<evidence type="ECO:0000256" key="2">
    <source>
        <dbReference type="ARBA" id="ARBA00005993"/>
    </source>
</evidence>
<dbReference type="InterPro" id="IPR049636">
    <property type="entry name" value="HNF4-like_DBD"/>
</dbReference>
<keyword evidence="4 11" id="KW-0863">Zinc-finger</keyword>
<dbReference type="Gene3D" id="1.10.565.10">
    <property type="entry name" value="Retinoid X Receptor"/>
    <property type="match status" value="1"/>
</dbReference>
<accession>A0A1I7TW26</accession>
<feature type="domain" description="NR LBD" evidence="14">
    <location>
        <begin position="172"/>
        <end position="410"/>
    </location>
</feature>
<keyword evidence="10 11" id="KW-0539">Nucleus</keyword>
<dbReference type="InterPro" id="IPR001628">
    <property type="entry name" value="Znf_hrmn_rcpt"/>
</dbReference>
<keyword evidence="8 11" id="KW-0804">Transcription</keyword>
<feature type="compositionally biased region" description="Basic residues" evidence="12">
    <location>
        <begin position="104"/>
        <end position="113"/>
    </location>
</feature>
<dbReference type="STRING" id="1561998.A0A1I7TW26"/>
<comment type="subcellular location">
    <subcellularLocation>
        <location evidence="1 11">Nucleus</location>
    </subcellularLocation>
</comment>
<comment type="similarity">
    <text evidence="2 11">Belongs to the nuclear hormone receptor family.</text>
</comment>
<dbReference type="InterPro" id="IPR052499">
    <property type="entry name" value="C.elegans_NHRs"/>
</dbReference>
<keyword evidence="6 11" id="KW-0805">Transcription regulation</keyword>
<dbReference type="PANTHER" id="PTHR47630:SF7">
    <property type="entry name" value="NUCLEAR HORMONE RECEPTOR FAMILY"/>
    <property type="match status" value="1"/>
</dbReference>
<dbReference type="Pfam" id="PF00105">
    <property type="entry name" value="zf-C4"/>
    <property type="match status" value="1"/>
</dbReference>
<dbReference type="InterPro" id="IPR000536">
    <property type="entry name" value="Nucl_hrmn_rcpt_lig-bd"/>
</dbReference>
<keyword evidence="15" id="KW-1185">Reference proteome</keyword>
<keyword evidence="7 11" id="KW-0238">DNA-binding</keyword>
<feature type="region of interest" description="Disordered" evidence="12">
    <location>
        <begin position="90"/>
        <end position="134"/>
    </location>
</feature>
<keyword evidence="3 11" id="KW-0479">Metal-binding</keyword>
<dbReference type="FunFam" id="3.30.50.10:FF:000030">
    <property type="entry name" value="Nuclear Hormone Receptor family"/>
    <property type="match status" value="1"/>
</dbReference>
<keyword evidence="5 11" id="KW-0862">Zinc</keyword>
<dbReference type="GO" id="GO:0000978">
    <property type="term" value="F:RNA polymerase II cis-regulatory region sequence-specific DNA binding"/>
    <property type="evidence" value="ECO:0007669"/>
    <property type="project" value="InterPro"/>
</dbReference>
<evidence type="ECO:0000256" key="3">
    <source>
        <dbReference type="ARBA" id="ARBA00022723"/>
    </source>
</evidence>
<dbReference type="GO" id="GO:0003700">
    <property type="term" value="F:DNA-binding transcription factor activity"/>
    <property type="evidence" value="ECO:0007669"/>
    <property type="project" value="InterPro"/>
</dbReference>
<dbReference type="GO" id="GO:0008270">
    <property type="term" value="F:zinc ion binding"/>
    <property type="evidence" value="ECO:0007669"/>
    <property type="project" value="UniProtKB-KW"/>
</dbReference>
<evidence type="ECO:0000256" key="7">
    <source>
        <dbReference type="ARBA" id="ARBA00023125"/>
    </source>
</evidence>
<dbReference type="GO" id="GO:0005634">
    <property type="term" value="C:nucleus"/>
    <property type="evidence" value="ECO:0007669"/>
    <property type="project" value="UniProtKB-SubCell"/>
</dbReference>
<evidence type="ECO:0000256" key="6">
    <source>
        <dbReference type="ARBA" id="ARBA00023015"/>
    </source>
</evidence>
<dbReference type="PROSITE" id="PS51843">
    <property type="entry name" value="NR_LBD"/>
    <property type="match status" value="1"/>
</dbReference>
<dbReference type="Proteomes" id="UP000095282">
    <property type="component" value="Unplaced"/>
</dbReference>
<evidence type="ECO:0000256" key="4">
    <source>
        <dbReference type="ARBA" id="ARBA00022771"/>
    </source>
</evidence>
<dbReference type="SMART" id="SM00399">
    <property type="entry name" value="ZnF_C4"/>
    <property type="match status" value="1"/>
</dbReference>
<evidence type="ECO:0000256" key="12">
    <source>
        <dbReference type="SAM" id="MobiDB-lite"/>
    </source>
</evidence>
<evidence type="ECO:0000259" key="14">
    <source>
        <dbReference type="PROSITE" id="PS51843"/>
    </source>
</evidence>
<organism evidence="15 16">
    <name type="scientific">Caenorhabditis tropicalis</name>
    <dbReference type="NCBI Taxonomy" id="1561998"/>
    <lineage>
        <taxon>Eukaryota</taxon>
        <taxon>Metazoa</taxon>
        <taxon>Ecdysozoa</taxon>
        <taxon>Nematoda</taxon>
        <taxon>Chromadorea</taxon>
        <taxon>Rhabditida</taxon>
        <taxon>Rhabditina</taxon>
        <taxon>Rhabditomorpha</taxon>
        <taxon>Rhabditoidea</taxon>
        <taxon>Rhabditidae</taxon>
        <taxon>Peloderinae</taxon>
        <taxon>Caenorhabditis</taxon>
    </lineage>
</organism>
<evidence type="ECO:0000256" key="10">
    <source>
        <dbReference type="ARBA" id="ARBA00023242"/>
    </source>
</evidence>
<evidence type="ECO:0000256" key="9">
    <source>
        <dbReference type="ARBA" id="ARBA00023170"/>
    </source>
</evidence>
<feature type="compositionally biased region" description="Low complexity" evidence="12">
    <location>
        <begin position="117"/>
        <end position="132"/>
    </location>
</feature>
<dbReference type="AlphaFoldDB" id="A0A1I7TW26"/>
<keyword evidence="9 11" id="KW-0675">Receptor</keyword>
<protein>
    <submittedName>
        <fullName evidence="16">Nuclear receptor domain-containing protein</fullName>
    </submittedName>
</protein>
<dbReference type="SUPFAM" id="SSF57716">
    <property type="entry name" value="Glucocorticoid receptor-like (DNA-binding domain)"/>
    <property type="match status" value="1"/>
</dbReference>
<dbReference type="Pfam" id="PF00104">
    <property type="entry name" value="Hormone_recep"/>
    <property type="match status" value="1"/>
</dbReference>
<dbReference type="eggNOG" id="KOG3575">
    <property type="taxonomic scope" value="Eukaryota"/>
</dbReference>
<dbReference type="SMART" id="SM00430">
    <property type="entry name" value="HOLI"/>
    <property type="match status" value="1"/>
</dbReference>
<name>A0A1I7TW26_9PELO</name>
<evidence type="ECO:0000256" key="8">
    <source>
        <dbReference type="ARBA" id="ARBA00023163"/>
    </source>
</evidence>
<evidence type="ECO:0000259" key="13">
    <source>
        <dbReference type="PROSITE" id="PS51030"/>
    </source>
</evidence>
<dbReference type="PANTHER" id="PTHR47630">
    <property type="entry name" value="NUCLEAR HORMONE RECEPTOR FAMILY-RELATED-RELATED"/>
    <property type="match status" value="1"/>
</dbReference>
<dbReference type="PROSITE" id="PS00031">
    <property type="entry name" value="NUCLEAR_REC_DBD_1"/>
    <property type="match status" value="1"/>
</dbReference>
<feature type="domain" description="Nuclear receptor" evidence="13">
    <location>
        <begin position="12"/>
        <end position="91"/>
    </location>
</feature>
<evidence type="ECO:0000256" key="11">
    <source>
        <dbReference type="RuleBase" id="RU004334"/>
    </source>
</evidence>
<dbReference type="InterPro" id="IPR035500">
    <property type="entry name" value="NHR-like_dom_sf"/>
</dbReference>
<dbReference type="InterPro" id="IPR013088">
    <property type="entry name" value="Znf_NHR/GATA"/>
</dbReference>
<evidence type="ECO:0000313" key="15">
    <source>
        <dbReference type="Proteomes" id="UP000095282"/>
    </source>
</evidence>
<evidence type="ECO:0000313" key="16">
    <source>
        <dbReference type="WBParaSite" id="Csp11.Scaffold629.g12362.t1"/>
    </source>
</evidence>
<proteinExistence type="inferred from homology"/>
<evidence type="ECO:0000256" key="5">
    <source>
        <dbReference type="ARBA" id="ARBA00022833"/>
    </source>
</evidence>
<sequence>MRWKPKRPSSEEQRCLVCGDDKASLHYGTYSCNGCKGFFRRSVWEQRTYTCVVSGKTSGDCNVMQQFRNRCRACRLAKCFAVGMDNKAVQSNREEGKHVDTPKKPKGIVKKRPSVQSSPSAATSPPSSSTTPDVYDLSPLVKELFYRQRQAENAQDQSFLNDFCDQFENGCNIGITLQSAMEAPQRVSDRSKLQWGNTSRLANKEDLTITWCRTFVWFHDYVHTHREISKINNEDYKMLFKLRFAPVSWMLYSWQTYKNNVQGVAFTNDSYYPSDEELQKTMEDECHDYYRLICDTMQADIIRKMDEIKMTEEEYSCMLAIILFRPDYRLSAEASKYIGSIGDEYLKALSFLVYSSGPSEVEAMERMATLMCMISSVQNLSRLEDDNVTFLSIFGMARFNGLPSEIHSSVPNDKPIFEHIA</sequence>
<feature type="compositionally biased region" description="Basic and acidic residues" evidence="12">
    <location>
        <begin position="92"/>
        <end position="103"/>
    </location>
</feature>
<dbReference type="Gene3D" id="3.30.50.10">
    <property type="entry name" value="Erythroid Transcription Factor GATA-1, subunit A"/>
    <property type="match status" value="1"/>
</dbReference>
<dbReference type="WBParaSite" id="Csp11.Scaffold629.g12362.t1">
    <property type="protein sequence ID" value="Csp11.Scaffold629.g12362.t1"/>
    <property type="gene ID" value="Csp11.Scaffold629.g12362"/>
</dbReference>
<dbReference type="CDD" id="cd06960">
    <property type="entry name" value="NR_DBD_HNF4A"/>
    <property type="match status" value="1"/>
</dbReference>